<dbReference type="AlphaFoldDB" id="A0A401Q028"/>
<dbReference type="GO" id="GO:0007160">
    <property type="term" value="P:cell-matrix adhesion"/>
    <property type="evidence" value="ECO:0007669"/>
    <property type="project" value="TreeGrafter"/>
</dbReference>
<dbReference type="GO" id="GO:0007229">
    <property type="term" value="P:integrin-mediated signaling pathway"/>
    <property type="evidence" value="ECO:0007669"/>
    <property type="project" value="TreeGrafter"/>
</dbReference>
<dbReference type="GO" id="GO:0033627">
    <property type="term" value="P:cell adhesion mediated by integrin"/>
    <property type="evidence" value="ECO:0007669"/>
    <property type="project" value="TreeGrafter"/>
</dbReference>
<dbReference type="Proteomes" id="UP000288216">
    <property type="component" value="Unassembled WGS sequence"/>
</dbReference>
<name>A0A401Q028_SCYTO</name>
<organism evidence="1 2">
    <name type="scientific">Scyliorhinus torazame</name>
    <name type="common">Cloudy catshark</name>
    <name type="synonym">Catulus torazame</name>
    <dbReference type="NCBI Taxonomy" id="75743"/>
    <lineage>
        <taxon>Eukaryota</taxon>
        <taxon>Metazoa</taxon>
        <taxon>Chordata</taxon>
        <taxon>Craniata</taxon>
        <taxon>Vertebrata</taxon>
        <taxon>Chondrichthyes</taxon>
        <taxon>Elasmobranchii</taxon>
        <taxon>Galeomorphii</taxon>
        <taxon>Galeoidea</taxon>
        <taxon>Carcharhiniformes</taxon>
        <taxon>Scyliorhinidae</taxon>
        <taxon>Scyliorhinus</taxon>
    </lineage>
</organism>
<protein>
    <submittedName>
        <fullName evidence="1">Uncharacterized protein</fullName>
    </submittedName>
</protein>
<reference evidence="1 2" key="1">
    <citation type="journal article" date="2018" name="Nat. Ecol. Evol.">
        <title>Shark genomes provide insights into elasmobranch evolution and the origin of vertebrates.</title>
        <authorList>
            <person name="Hara Y"/>
            <person name="Yamaguchi K"/>
            <person name="Onimaru K"/>
            <person name="Kadota M"/>
            <person name="Koyanagi M"/>
            <person name="Keeley SD"/>
            <person name="Tatsumi K"/>
            <person name="Tanaka K"/>
            <person name="Motone F"/>
            <person name="Kageyama Y"/>
            <person name="Nozu R"/>
            <person name="Adachi N"/>
            <person name="Nishimura O"/>
            <person name="Nakagawa R"/>
            <person name="Tanegashima C"/>
            <person name="Kiyatake I"/>
            <person name="Matsumoto R"/>
            <person name="Murakumo K"/>
            <person name="Nishida K"/>
            <person name="Terakita A"/>
            <person name="Kuratani S"/>
            <person name="Sato K"/>
            <person name="Hyodo S Kuraku.S."/>
        </authorList>
    </citation>
    <scope>NUCLEOTIDE SEQUENCE [LARGE SCALE GENOMIC DNA]</scope>
</reference>
<dbReference type="EMBL" id="BFAA01017131">
    <property type="protein sequence ID" value="GCB78718.1"/>
    <property type="molecule type" value="Genomic_DNA"/>
</dbReference>
<dbReference type="SUPFAM" id="SSF69318">
    <property type="entry name" value="Integrin alpha N-terminal domain"/>
    <property type="match status" value="1"/>
</dbReference>
<keyword evidence="2" id="KW-1185">Reference proteome</keyword>
<dbReference type="GO" id="GO:0098609">
    <property type="term" value="P:cell-cell adhesion"/>
    <property type="evidence" value="ECO:0007669"/>
    <property type="project" value="TreeGrafter"/>
</dbReference>
<proteinExistence type="predicted"/>
<dbReference type="PANTHER" id="PTHR23220:SF69">
    <property type="entry name" value="INTEGRIN ALPHA-9"/>
    <property type="match status" value="1"/>
</dbReference>
<dbReference type="SMART" id="SM00191">
    <property type="entry name" value="Int_alpha"/>
    <property type="match status" value="1"/>
</dbReference>
<evidence type="ECO:0000313" key="2">
    <source>
        <dbReference type="Proteomes" id="UP000288216"/>
    </source>
</evidence>
<accession>A0A401Q028</accession>
<dbReference type="GO" id="GO:0005178">
    <property type="term" value="F:integrin binding"/>
    <property type="evidence" value="ECO:0007669"/>
    <property type="project" value="TreeGrafter"/>
</dbReference>
<comment type="caution">
    <text evidence="1">The sequence shown here is derived from an EMBL/GenBank/DDBJ whole genome shotgun (WGS) entry which is preliminary data.</text>
</comment>
<gene>
    <name evidence="1" type="ORF">scyTo_0020702</name>
</gene>
<dbReference type="GO" id="GO:0008305">
    <property type="term" value="C:integrin complex"/>
    <property type="evidence" value="ECO:0007669"/>
    <property type="project" value="TreeGrafter"/>
</dbReference>
<dbReference type="GO" id="GO:0009897">
    <property type="term" value="C:external side of plasma membrane"/>
    <property type="evidence" value="ECO:0007669"/>
    <property type="project" value="TreeGrafter"/>
</dbReference>
<dbReference type="PANTHER" id="PTHR23220">
    <property type="entry name" value="INTEGRIN ALPHA"/>
    <property type="match status" value="1"/>
</dbReference>
<dbReference type="InterPro" id="IPR028994">
    <property type="entry name" value="Integrin_alpha_N"/>
</dbReference>
<dbReference type="Gene3D" id="2.130.10.130">
    <property type="entry name" value="Integrin alpha, N-terminal"/>
    <property type="match status" value="1"/>
</dbReference>
<evidence type="ECO:0000313" key="1">
    <source>
        <dbReference type="EMBL" id="GCB78718.1"/>
    </source>
</evidence>
<dbReference type="InterPro" id="IPR013519">
    <property type="entry name" value="Int_alpha_beta-p"/>
</dbReference>
<dbReference type="OrthoDB" id="5317514at2759"/>
<sequence length="92" mass="10212">MGAPGSYYWTGTVKVYSLKEGKYYHFEDPTIGARHYRYLGYAVGTGHFTHPSSLEIVGGAPQDEGIGKVYIFKIDNDKLTAIFTIPGKEVSF</sequence>
<dbReference type="STRING" id="75743.A0A401Q028"/>